<reference evidence="2" key="2">
    <citation type="submission" date="2023-04" db="EMBL/GenBank/DDBJ databases">
        <authorList>
            <person name="Bruccoleri R.E."/>
            <person name="Oakeley E.J."/>
            <person name="Faust A.-M."/>
            <person name="Dessus-Babus S."/>
            <person name="Altorfer M."/>
            <person name="Burckhardt D."/>
            <person name="Oertli M."/>
            <person name="Naumann U."/>
            <person name="Petersen F."/>
            <person name="Wong J."/>
        </authorList>
    </citation>
    <scope>NUCLEOTIDE SEQUENCE</scope>
    <source>
        <strain evidence="2">GSM-AAB239-AS_SAM_17_03QT</strain>
        <tissue evidence="2">Leaf</tissue>
    </source>
</reference>
<dbReference type="EMBL" id="JANAVB010001678">
    <property type="protein sequence ID" value="KAJ6852716.1"/>
    <property type="molecule type" value="Genomic_DNA"/>
</dbReference>
<keyword evidence="4" id="KW-1185">Reference proteome</keyword>
<dbReference type="Proteomes" id="UP001140949">
    <property type="component" value="Unassembled WGS sequence"/>
</dbReference>
<dbReference type="EMBL" id="JANAVB010001798">
    <property type="protein sequence ID" value="KAJ6852598.1"/>
    <property type="molecule type" value="Genomic_DNA"/>
</dbReference>
<feature type="region of interest" description="Disordered" evidence="1">
    <location>
        <begin position="124"/>
        <end position="149"/>
    </location>
</feature>
<name>A0AAX6IHR6_IRIPA</name>
<sequence>MSSSPALAASRAASVFLRHGSWHQGASSLATLSAAAVKGSARSSFLILALPAFVPPHEAPRRLRRLFLMLAMYCSRGGGLRGCAGADAVVAVAAAAAAFGAVGRTLFWRVAWCLLEEPKAKSSSATRRASQSATKAEMLSEEGGAAGVL</sequence>
<evidence type="ECO:0000313" key="4">
    <source>
        <dbReference type="Proteomes" id="UP001140949"/>
    </source>
</evidence>
<proteinExistence type="predicted"/>
<reference evidence="2" key="1">
    <citation type="journal article" date="2023" name="GigaByte">
        <title>Genome assembly of the bearded iris, Iris pallida Lam.</title>
        <authorList>
            <person name="Bruccoleri R.E."/>
            <person name="Oakeley E.J."/>
            <person name="Faust A.M.E."/>
            <person name="Altorfer M."/>
            <person name="Dessus-Babus S."/>
            <person name="Burckhardt D."/>
            <person name="Oertli M."/>
            <person name="Naumann U."/>
            <person name="Petersen F."/>
            <person name="Wong J."/>
        </authorList>
    </citation>
    <scope>NUCLEOTIDE SEQUENCE</scope>
    <source>
        <strain evidence="2">GSM-AAB239-AS_SAM_17_03QT</strain>
    </source>
</reference>
<accession>A0AAX6IHR6</accession>
<comment type="caution">
    <text evidence="2">The sequence shown here is derived from an EMBL/GenBank/DDBJ whole genome shotgun (WGS) entry which is preliminary data.</text>
</comment>
<gene>
    <name evidence="3" type="ORF">M6B38_254130</name>
    <name evidence="2" type="ORF">M6B38_254175</name>
</gene>
<evidence type="ECO:0000313" key="3">
    <source>
        <dbReference type="EMBL" id="KAJ6852716.1"/>
    </source>
</evidence>
<feature type="compositionally biased region" description="Low complexity" evidence="1">
    <location>
        <begin position="124"/>
        <end position="136"/>
    </location>
</feature>
<evidence type="ECO:0000313" key="2">
    <source>
        <dbReference type="EMBL" id="KAJ6852598.1"/>
    </source>
</evidence>
<protein>
    <submittedName>
        <fullName evidence="2">Splicing factor PWI domain-containing protein isoform X1</fullName>
    </submittedName>
</protein>
<evidence type="ECO:0000256" key="1">
    <source>
        <dbReference type="SAM" id="MobiDB-lite"/>
    </source>
</evidence>
<dbReference type="AlphaFoldDB" id="A0AAX6IHR6"/>
<organism evidence="2 4">
    <name type="scientific">Iris pallida</name>
    <name type="common">Sweet iris</name>
    <dbReference type="NCBI Taxonomy" id="29817"/>
    <lineage>
        <taxon>Eukaryota</taxon>
        <taxon>Viridiplantae</taxon>
        <taxon>Streptophyta</taxon>
        <taxon>Embryophyta</taxon>
        <taxon>Tracheophyta</taxon>
        <taxon>Spermatophyta</taxon>
        <taxon>Magnoliopsida</taxon>
        <taxon>Liliopsida</taxon>
        <taxon>Asparagales</taxon>
        <taxon>Iridaceae</taxon>
        <taxon>Iridoideae</taxon>
        <taxon>Irideae</taxon>
        <taxon>Iris</taxon>
    </lineage>
</organism>